<dbReference type="Proteomes" id="UP000734854">
    <property type="component" value="Unassembled WGS sequence"/>
</dbReference>
<comment type="caution">
    <text evidence="2">The sequence shown here is derived from an EMBL/GenBank/DDBJ whole genome shotgun (WGS) entry which is preliminary data.</text>
</comment>
<organism evidence="2 3">
    <name type="scientific">Zingiber officinale</name>
    <name type="common">Ginger</name>
    <name type="synonym">Amomum zingiber</name>
    <dbReference type="NCBI Taxonomy" id="94328"/>
    <lineage>
        <taxon>Eukaryota</taxon>
        <taxon>Viridiplantae</taxon>
        <taxon>Streptophyta</taxon>
        <taxon>Embryophyta</taxon>
        <taxon>Tracheophyta</taxon>
        <taxon>Spermatophyta</taxon>
        <taxon>Magnoliopsida</taxon>
        <taxon>Liliopsida</taxon>
        <taxon>Zingiberales</taxon>
        <taxon>Zingiberaceae</taxon>
        <taxon>Zingiber</taxon>
    </lineage>
</organism>
<gene>
    <name evidence="2" type="ORF">ZIOFF_068928</name>
</gene>
<feature type="signal peptide" evidence="1">
    <location>
        <begin position="1"/>
        <end position="16"/>
    </location>
</feature>
<evidence type="ECO:0000313" key="3">
    <source>
        <dbReference type="Proteomes" id="UP000734854"/>
    </source>
</evidence>
<dbReference type="EMBL" id="JACMSC010000020">
    <property type="protein sequence ID" value="KAG6471486.1"/>
    <property type="molecule type" value="Genomic_DNA"/>
</dbReference>
<name>A0A8J5EU01_ZINOF</name>
<reference evidence="2 3" key="1">
    <citation type="submission" date="2020-08" db="EMBL/GenBank/DDBJ databases">
        <title>Plant Genome Project.</title>
        <authorList>
            <person name="Zhang R.-G."/>
        </authorList>
    </citation>
    <scope>NUCLEOTIDE SEQUENCE [LARGE SCALE GENOMIC DNA]</scope>
    <source>
        <tissue evidence="2">Rhizome</tissue>
    </source>
</reference>
<keyword evidence="3" id="KW-1185">Reference proteome</keyword>
<accession>A0A8J5EU01</accession>
<evidence type="ECO:0000313" key="2">
    <source>
        <dbReference type="EMBL" id="KAG6471486.1"/>
    </source>
</evidence>
<feature type="chain" id="PRO_5035150903" evidence="1">
    <location>
        <begin position="17"/>
        <end position="284"/>
    </location>
</feature>
<protein>
    <submittedName>
        <fullName evidence="2">Uncharacterized protein</fullName>
    </submittedName>
</protein>
<dbReference type="AlphaFoldDB" id="A0A8J5EU01"/>
<keyword evidence="1" id="KW-0732">Signal</keyword>
<evidence type="ECO:0000256" key="1">
    <source>
        <dbReference type="SAM" id="SignalP"/>
    </source>
</evidence>
<sequence>MLRSLICYLTIGLSLSLFNIQDRGCDFFLWHDPELSERTKAIINHLKMDNKKLQMEISELKKYNSYKGTIDCNDLLEDVNNVTIKLSDEICSLNRKFRVAIVNGKGRRKSEILPGVASLVDVWWWSFTSGGASQRGGAWSFTAWRRFRASRSFEELHSVEEKLRGASQHGGAWSFAVWRRFRASQRGEAWSFAAWRCSALRSFEELSAWSSWPSLWVEEEGEVEPSRVSFTAWWRSLELRRWWRSFRALLVEEKGDRASLVVEEKGEREIGLLWWWRRRETGLR</sequence>
<proteinExistence type="predicted"/>